<gene>
    <name evidence="1" type="ORF">GSOID_T00016951001</name>
</gene>
<dbReference type="SUPFAM" id="SSF117281">
    <property type="entry name" value="Kelch motif"/>
    <property type="match status" value="1"/>
</dbReference>
<proteinExistence type="predicted"/>
<dbReference type="InterPro" id="IPR015915">
    <property type="entry name" value="Kelch-typ_b-propeller"/>
</dbReference>
<evidence type="ECO:0000313" key="1">
    <source>
        <dbReference type="EMBL" id="CBY11770.1"/>
    </source>
</evidence>
<dbReference type="EMBL" id="FN653093">
    <property type="protein sequence ID" value="CBY11770.1"/>
    <property type="molecule type" value="Genomic_DNA"/>
</dbReference>
<reference evidence="1" key="1">
    <citation type="journal article" date="2010" name="Science">
        <title>Plasticity of animal genome architecture unmasked by rapid evolution of a pelagic tunicate.</title>
        <authorList>
            <person name="Denoeud F."/>
            <person name="Henriet S."/>
            <person name="Mungpakdee S."/>
            <person name="Aury J.M."/>
            <person name="Da Silva C."/>
            <person name="Brinkmann H."/>
            <person name="Mikhaleva J."/>
            <person name="Olsen L.C."/>
            <person name="Jubin C."/>
            <person name="Canestro C."/>
            <person name="Bouquet J.M."/>
            <person name="Danks G."/>
            <person name="Poulain J."/>
            <person name="Campsteijn C."/>
            <person name="Adamski M."/>
            <person name="Cross I."/>
            <person name="Yadetie F."/>
            <person name="Muffato M."/>
            <person name="Louis A."/>
            <person name="Butcher S."/>
            <person name="Tsagkogeorga G."/>
            <person name="Konrad A."/>
            <person name="Singh S."/>
            <person name="Jensen M.F."/>
            <person name="Cong E.H."/>
            <person name="Eikeseth-Otteraa H."/>
            <person name="Noel B."/>
            <person name="Anthouard V."/>
            <person name="Porcel B.M."/>
            <person name="Kachouri-Lafond R."/>
            <person name="Nishino A."/>
            <person name="Ugolini M."/>
            <person name="Chourrout P."/>
            <person name="Nishida H."/>
            <person name="Aasland R."/>
            <person name="Huzurbazar S."/>
            <person name="Westhof E."/>
            <person name="Delsuc F."/>
            <person name="Lehrach H."/>
            <person name="Reinhardt R."/>
            <person name="Weissenbach J."/>
            <person name="Roy S.W."/>
            <person name="Artiguenave F."/>
            <person name="Postlethwait J.H."/>
            <person name="Manak J.R."/>
            <person name="Thompson E.M."/>
            <person name="Jaillon O."/>
            <person name="Du Pasquier L."/>
            <person name="Boudinot P."/>
            <person name="Liberles D.A."/>
            <person name="Volff J.N."/>
            <person name="Philippe H."/>
            <person name="Lenhard B."/>
            <person name="Roest Crollius H."/>
            <person name="Wincker P."/>
            <person name="Chourrout D."/>
        </authorList>
    </citation>
    <scope>NUCLEOTIDE SEQUENCE [LARGE SCALE GENOMIC DNA]</scope>
</reference>
<organism evidence="1">
    <name type="scientific">Oikopleura dioica</name>
    <name type="common">Tunicate</name>
    <dbReference type="NCBI Taxonomy" id="34765"/>
    <lineage>
        <taxon>Eukaryota</taxon>
        <taxon>Metazoa</taxon>
        <taxon>Chordata</taxon>
        <taxon>Tunicata</taxon>
        <taxon>Appendicularia</taxon>
        <taxon>Copelata</taxon>
        <taxon>Oikopleuridae</taxon>
        <taxon>Oikopleura</taxon>
    </lineage>
</organism>
<name>E4XPI2_OIKDI</name>
<sequence>MDRQNACLGNCNFGKNCFDACLVQFLEDSDQCPCMAGCEIGCPCSGYDCQPYLTAICQNQYSYSFGFSYMISSSGHFKENRYYTTPASTNDQFLYRAGHSILNGQVYIFGGPQNSNKIVKMDGCIFEDTGKRLLSSFYSHRGSLVTLKESSEKIILCNGYFDSKCESFDGDETVAIAETNVQHKYACMSINEQGRPTIIAGDESSSVEILETSGWQNSVSHPDGKIRDHTCASVPNGIVTVGGYISGTGFFDYVYLFRNGQWSVVGQMQNFQRFATMIAYDKFFIVFGGINNFNLVERAEWDGNNVTSTQVINQHHWNCVNPIIFETAPDQCGWWDQFPKA</sequence>
<evidence type="ECO:0000313" key="2">
    <source>
        <dbReference type="Proteomes" id="UP000001307"/>
    </source>
</evidence>
<dbReference type="InParanoid" id="E4XPI2"/>
<dbReference type="Proteomes" id="UP000001307">
    <property type="component" value="Unassembled WGS sequence"/>
</dbReference>
<protein>
    <submittedName>
        <fullName evidence="1">Uncharacterized protein</fullName>
    </submittedName>
</protein>
<accession>E4XPI2</accession>
<dbReference type="Gene3D" id="2.120.10.80">
    <property type="entry name" value="Kelch-type beta propeller"/>
    <property type="match status" value="1"/>
</dbReference>
<keyword evidence="2" id="KW-1185">Reference proteome</keyword>
<dbReference type="AlphaFoldDB" id="E4XPI2"/>